<organism evidence="1 2">
    <name type="scientific">Caenorhabditis tropicalis</name>
    <dbReference type="NCBI Taxonomy" id="1561998"/>
    <lineage>
        <taxon>Eukaryota</taxon>
        <taxon>Metazoa</taxon>
        <taxon>Ecdysozoa</taxon>
        <taxon>Nematoda</taxon>
        <taxon>Chromadorea</taxon>
        <taxon>Rhabditida</taxon>
        <taxon>Rhabditina</taxon>
        <taxon>Rhabditomorpha</taxon>
        <taxon>Rhabditoidea</taxon>
        <taxon>Rhabditidae</taxon>
        <taxon>Peloderinae</taxon>
        <taxon>Caenorhabditis</taxon>
    </lineage>
</organism>
<dbReference type="InterPro" id="IPR051341">
    <property type="entry name" value="Zyg-11_UBL_adapter"/>
</dbReference>
<reference evidence="2" key="1">
    <citation type="submission" date="2016-11" db="UniProtKB">
        <authorList>
            <consortium name="WormBaseParasite"/>
        </authorList>
    </citation>
    <scope>IDENTIFICATION</scope>
</reference>
<dbReference type="Gene3D" id="3.80.10.10">
    <property type="entry name" value="Ribonuclease Inhibitor"/>
    <property type="match status" value="1"/>
</dbReference>
<dbReference type="InterPro" id="IPR032675">
    <property type="entry name" value="LRR_dom_sf"/>
</dbReference>
<accession>A0A1I7T8W8</accession>
<protein>
    <submittedName>
        <fullName evidence="2">F-box domain-containing protein</fullName>
    </submittedName>
</protein>
<dbReference type="GO" id="GO:0031462">
    <property type="term" value="C:Cul2-RING ubiquitin ligase complex"/>
    <property type="evidence" value="ECO:0007669"/>
    <property type="project" value="TreeGrafter"/>
</dbReference>
<dbReference type="Proteomes" id="UP000095282">
    <property type="component" value="Unplaced"/>
</dbReference>
<dbReference type="eggNOG" id="KOG3665">
    <property type="taxonomic scope" value="Eukaryota"/>
</dbReference>
<evidence type="ECO:0000313" key="1">
    <source>
        <dbReference type="Proteomes" id="UP000095282"/>
    </source>
</evidence>
<sequence length="398" mass="46360">MLVNSLFNLSAKKVAQCFQEGRYEHLDITLSTPISDKVYSLLTDTDISDFSHSRVIAQKTGLKLKLTNIDDYSRFRVDMENLNHHNIQSLDLNLEKFHDVADYMIKTEEGGKHLDIVGIFKKCLNENSRTNLKFLFINAYEFLPKNWIELINEIIPNLQRLSCFWVKDAGDGMNGINLLRNLQVLSLRGCFFDSRRNLQQLFDLPNLRVIDVSHSEGFIKHLLLCHGTLKNLKFIACRNSDIDEDEVRELVSKHPSLEEIDVLETSCNIEDFSDLEITVINLANNRSILRALDYVLNRVTGNEKEGLTDRIMKRIEDVIRDDIPEGFEEDLFWRLMMKVERIFSESKIHFCQVRFLCHLYPDESSADILRILEDHQNNPLLVKRQWAAQMALKNLSWI</sequence>
<proteinExistence type="predicted"/>
<dbReference type="AlphaFoldDB" id="A0A1I7T8W8"/>
<dbReference type="PANTHER" id="PTHR12904:SF28">
    <property type="entry name" value="ATP SYNTHASE SUBUNIT ALPHA-RELATED"/>
    <property type="match status" value="1"/>
</dbReference>
<name>A0A1I7T8W8_9PELO</name>
<dbReference type="STRING" id="1561998.A0A1I7T8W8"/>
<evidence type="ECO:0000313" key="2">
    <source>
        <dbReference type="WBParaSite" id="Csp11.Scaffold549.g3577.t1"/>
    </source>
</evidence>
<dbReference type="WBParaSite" id="Csp11.Scaffold549.g3577.t1">
    <property type="protein sequence ID" value="Csp11.Scaffold549.g3577.t1"/>
    <property type="gene ID" value="Csp11.Scaffold549.g3577"/>
</dbReference>
<dbReference type="PANTHER" id="PTHR12904">
    <property type="match status" value="1"/>
</dbReference>
<keyword evidence="1" id="KW-1185">Reference proteome</keyword>
<dbReference type="SUPFAM" id="SSF52047">
    <property type="entry name" value="RNI-like"/>
    <property type="match status" value="1"/>
</dbReference>